<dbReference type="EMBL" id="CAJZBQ010000044">
    <property type="protein sequence ID" value="CAG9327919.1"/>
    <property type="molecule type" value="Genomic_DNA"/>
</dbReference>
<gene>
    <name evidence="3" type="ORF">BSTOLATCC_MIC44539</name>
</gene>
<dbReference type="Proteomes" id="UP001162131">
    <property type="component" value="Unassembled WGS sequence"/>
</dbReference>
<evidence type="ECO:0000313" key="4">
    <source>
        <dbReference type="Proteomes" id="UP001162131"/>
    </source>
</evidence>
<dbReference type="SMART" id="SM00698">
    <property type="entry name" value="MORN"/>
    <property type="match status" value="9"/>
</dbReference>
<reference evidence="3" key="1">
    <citation type="submission" date="2021-09" db="EMBL/GenBank/DDBJ databases">
        <authorList>
            <consortium name="AG Swart"/>
            <person name="Singh M."/>
            <person name="Singh A."/>
            <person name="Seah K."/>
            <person name="Emmerich C."/>
        </authorList>
    </citation>
    <scope>NUCLEOTIDE SEQUENCE</scope>
    <source>
        <strain evidence="3">ATCC30299</strain>
    </source>
</reference>
<dbReference type="Pfam" id="PF02493">
    <property type="entry name" value="MORN"/>
    <property type="match status" value="10"/>
</dbReference>
<keyword evidence="4" id="KW-1185">Reference proteome</keyword>
<dbReference type="PANTHER" id="PTHR43215:SF14">
    <property type="entry name" value="RADIAL SPOKE HEAD 1 HOMOLOG"/>
    <property type="match status" value="1"/>
</dbReference>
<dbReference type="InterPro" id="IPR003409">
    <property type="entry name" value="MORN"/>
</dbReference>
<keyword evidence="1" id="KW-0677">Repeat</keyword>
<proteinExistence type="predicted"/>
<evidence type="ECO:0000313" key="3">
    <source>
        <dbReference type="EMBL" id="CAG9327919.1"/>
    </source>
</evidence>
<dbReference type="AlphaFoldDB" id="A0AAU9K1U3"/>
<dbReference type="PROSITE" id="PS51257">
    <property type="entry name" value="PROKAR_LIPOPROTEIN"/>
    <property type="match status" value="1"/>
</dbReference>
<evidence type="ECO:0000256" key="2">
    <source>
        <dbReference type="SAM" id="Coils"/>
    </source>
</evidence>
<dbReference type="Gene3D" id="2.20.110.10">
    <property type="entry name" value="Histone H3 K4-specific methyltransferase SET7/9 N-terminal domain"/>
    <property type="match status" value="5"/>
</dbReference>
<feature type="coiled-coil region" evidence="2">
    <location>
        <begin position="52"/>
        <end position="101"/>
    </location>
</feature>
<protein>
    <recommendedName>
        <fullName evidence="5">MORN repeat protein</fullName>
    </recommendedName>
</protein>
<evidence type="ECO:0008006" key="5">
    <source>
        <dbReference type="Google" id="ProtNLM"/>
    </source>
</evidence>
<accession>A0AAU9K1U3</accession>
<name>A0AAU9K1U3_9CILI</name>
<keyword evidence="2" id="KW-0175">Coiled coil</keyword>
<sequence>MQGCRKKVKVFCQCANPVAYSCAAHIYEHLQIASFLKHDPQTLKIKINPKNKEDLIEELQKLSEELLDIKENLIKETYKKIQELELSLIEALKRINKIRLNQGELIRNIEMVKKLPKINQNPLENLLSLDSDSARKKLNEFGCSFNRSDFELNKKDRTDIVEDNEIVYFRAKSKNSVRAIINNASQPQKANETQGNMLSLDSIAADQSHCSLTIADLIKLQSVLRGYFDRKKTKEACTSLKADQVEIELGNQKAASESQPPFFRGYMQNDMQDIPITGTEIILIPDGNVPDYSNNETRAAQSKLGNFSPPPPPNDQTVKTKHGPAQIENGAIYTGEWNNDKQRHGYGVQVWPDGSKYEGYWMFDKANGKGRLIHGDGEVYEGDWKDDKAHGYGVYMHTEGAKYQGNWQDDKQHGKGIETFPDGTRYEGDYINSKKEGRGIFISADGNTYDGEFQDDKPHGIGKYTWSDGRIYIGEWKNNKMDGKGLFKWPDGRSYEGEYVEDKKQGYGTFTWPDGRKYQGFWFNGNQHGKGVFFFAQGNKREGEWKNGIRVNWILDENNN</sequence>
<dbReference type="PROSITE" id="PS50096">
    <property type="entry name" value="IQ"/>
    <property type="match status" value="1"/>
</dbReference>
<comment type="caution">
    <text evidence="3">The sequence shown here is derived from an EMBL/GenBank/DDBJ whole genome shotgun (WGS) entry which is preliminary data.</text>
</comment>
<dbReference type="PANTHER" id="PTHR43215">
    <property type="entry name" value="RADIAL SPOKE HEAD 1 HOMOLOG"/>
    <property type="match status" value="1"/>
</dbReference>
<evidence type="ECO:0000256" key="1">
    <source>
        <dbReference type="ARBA" id="ARBA00022737"/>
    </source>
</evidence>
<dbReference type="SUPFAM" id="SSF82185">
    <property type="entry name" value="Histone H3 K4-specific methyltransferase SET7/9 N-terminal domain"/>
    <property type="match status" value="2"/>
</dbReference>
<organism evidence="3 4">
    <name type="scientific">Blepharisma stoltei</name>
    <dbReference type="NCBI Taxonomy" id="1481888"/>
    <lineage>
        <taxon>Eukaryota</taxon>
        <taxon>Sar</taxon>
        <taxon>Alveolata</taxon>
        <taxon>Ciliophora</taxon>
        <taxon>Postciliodesmatophora</taxon>
        <taxon>Heterotrichea</taxon>
        <taxon>Heterotrichida</taxon>
        <taxon>Blepharismidae</taxon>
        <taxon>Blepharisma</taxon>
    </lineage>
</organism>